<name>A0A118K157_CYNCS</name>
<protein>
    <submittedName>
        <fullName evidence="2">Uncharacterized protein</fullName>
    </submittedName>
</protein>
<comment type="caution">
    <text evidence="2">The sequence shown here is derived from an EMBL/GenBank/DDBJ whole genome shotgun (WGS) entry which is preliminary data.</text>
</comment>
<evidence type="ECO:0000313" key="2">
    <source>
        <dbReference type="EMBL" id="KVI01891.1"/>
    </source>
</evidence>
<dbReference type="Proteomes" id="UP000243975">
    <property type="component" value="Unassembled WGS sequence"/>
</dbReference>
<sequence>MAPRSFFLCTLLIISLSFHGISAVEYHVINDATTTPGGIRFDNEIGIPFTKKIMRSINDFIWSVENPLINYGRSIRPNMDINV</sequence>
<dbReference type="Gramene" id="KVI01891">
    <property type="protein sequence ID" value="KVI01891"/>
    <property type="gene ID" value="Ccrd_019832"/>
</dbReference>
<dbReference type="EMBL" id="LEKV01002673">
    <property type="protein sequence ID" value="KVI01891.1"/>
    <property type="molecule type" value="Genomic_DNA"/>
</dbReference>
<keyword evidence="3" id="KW-1185">Reference proteome</keyword>
<accession>A0A118K157</accession>
<organism evidence="2 3">
    <name type="scientific">Cynara cardunculus var. scolymus</name>
    <name type="common">Globe artichoke</name>
    <name type="synonym">Cynara scolymus</name>
    <dbReference type="NCBI Taxonomy" id="59895"/>
    <lineage>
        <taxon>Eukaryota</taxon>
        <taxon>Viridiplantae</taxon>
        <taxon>Streptophyta</taxon>
        <taxon>Embryophyta</taxon>
        <taxon>Tracheophyta</taxon>
        <taxon>Spermatophyta</taxon>
        <taxon>Magnoliopsida</taxon>
        <taxon>eudicotyledons</taxon>
        <taxon>Gunneridae</taxon>
        <taxon>Pentapetalae</taxon>
        <taxon>asterids</taxon>
        <taxon>campanulids</taxon>
        <taxon>Asterales</taxon>
        <taxon>Asteraceae</taxon>
        <taxon>Carduoideae</taxon>
        <taxon>Cardueae</taxon>
        <taxon>Carduinae</taxon>
        <taxon>Cynara</taxon>
    </lineage>
</organism>
<feature type="signal peptide" evidence="1">
    <location>
        <begin position="1"/>
        <end position="23"/>
    </location>
</feature>
<evidence type="ECO:0000256" key="1">
    <source>
        <dbReference type="SAM" id="SignalP"/>
    </source>
</evidence>
<keyword evidence="1" id="KW-0732">Signal</keyword>
<reference evidence="2 3" key="1">
    <citation type="journal article" date="2016" name="Sci. Rep.">
        <title>The genome sequence of the outbreeding globe artichoke constructed de novo incorporating a phase-aware low-pass sequencing strategy of F1 progeny.</title>
        <authorList>
            <person name="Scaglione D."/>
            <person name="Reyes-Chin-Wo S."/>
            <person name="Acquadro A."/>
            <person name="Froenicke L."/>
            <person name="Portis E."/>
            <person name="Beitel C."/>
            <person name="Tirone M."/>
            <person name="Mauro R."/>
            <person name="Lo Monaco A."/>
            <person name="Mauromicale G."/>
            <person name="Faccioli P."/>
            <person name="Cattivelli L."/>
            <person name="Rieseberg L."/>
            <person name="Michelmore R."/>
            <person name="Lanteri S."/>
        </authorList>
    </citation>
    <scope>NUCLEOTIDE SEQUENCE [LARGE SCALE GENOMIC DNA]</scope>
    <source>
        <strain evidence="2">2C</strain>
    </source>
</reference>
<proteinExistence type="predicted"/>
<evidence type="ECO:0000313" key="3">
    <source>
        <dbReference type="Proteomes" id="UP000243975"/>
    </source>
</evidence>
<gene>
    <name evidence="2" type="ORF">Ccrd_019832</name>
</gene>
<feature type="chain" id="PRO_5007159880" evidence="1">
    <location>
        <begin position="24"/>
        <end position="83"/>
    </location>
</feature>
<dbReference type="AlphaFoldDB" id="A0A118K157"/>